<sequence length="188" mass="20847">MILFNLFWSFFKIGLFSFGGGYAVIPLIQTQVVYNNNWLTQSEFTDLITISQMTPGPIAINSSTFVGIRVAGLSGAIIATLGCVLPSCIIMSLLAWLYFKYKHVDMVQGILKSLRPLIIALIASAGISIFTLSIWGEGNISLNPSDIDFISIILFSLALITLRKTKCNPILIMLSCGLIRFLYFFIYK</sequence>
<feature type="transmembrane region" description="Helical" evidence="7">
    <location>
        <begin position="117"/>
        <end position="135"/>
    </location>
</feature>
<proteinExistence type="inferred from homology"/>
<dbReference type="InterPro" id="IPR003370">
    <property type="entry name" value="Chromate_transpt"/>
</dbReference>
<dbReference type="AlphaFoldDB" id="A0A1M6EFQ0"/>
<evidence type="ECO:0000313" key="8">
    <source>
        <dbReference type="EMBL" id="SHI84294.1"/>
    </source>
</evidence>
<evidence type="ECO:0000256" key="4">
    <source>
        <dbReference type="ARBA" id="ARBA00022692"/>
    </source>
</evidence>
<evidence type="ECO:0000256" key="2">
    <source>
        <dbReference type="ARBA" id="ARBA00005262"/>
    </source>
</evidence>
<evidence type="ECO:0000256" key="7">
    <source>
        <dbReference type="SAM" id="Phobius"/>
    </source>
</evidence>
<feature type="transmembrane region" description="Helical" evidence="7">
    <location>
        <begin position="147"/>
        <end position="163"/>
    </location>
</feature>
<evidence type="ECO:0000256" key="3">
    <source>
        <dbReference type="ARBA" id="ARBA00022475"/>
    </source>
</evidence>
<evidence type="ECO:0000256" key="6">
    <source>
        <dbReference type="ARBA" id="ARBA00023136"/>
    </source>
</evidence>
<dbReference type="Proteomes" id="UP000184241">
    <property type="component" value="Unassembled WGS sequence"/>
</dbReference>
<dbReference type="RefSeq" id="WP_073022718.1">
    <property type="nucleotide sequence ID" value="NZ_FQXU01000022.1"/>
</dbReference>
<keyword evidence="5 7" id="KW-1133">Transmembrane helix</keyword>
<dbReference type="InterPro" id="IPR052518">
    <property type="entry name" value="CHR_Transporter"/>
</dbReference>
<dbReference type="Pfam" id="PF02417">
    <property type="entry name" value="Chromate_transp"/>
    <property type="match status" value="1"/>
</dbReference>
<dbReference type="GO" id="GO:0005886">
    <property type="term" value="C:plasma membrane"/>
    <property type="evidence" value="ECO:0007669"/>
    <property type="project" value="UniProtKB-SubCell"/>
</dbReference>
<keyword evidence="3" id="KW-1003">Cell membrane</keyword>
<feature type="transmembrane region" description="Helical" evidence="7">
    <location>
        <begin position="7"/>
        <end position="28"/>
    </location>
</feature>
<dbReference type="PANTHER" id="PTHR43663">
    <property type="entry name" value="CHROMATE TRANSPORT PROTEIN-RELATED"/>
    <property type="match status" value="1"/>
</dbReference>
<evidence type="ECO:0000256" key="5">
    <source>
        <dbReference type="ARBA" id="ARBA00022989"/>
    </source>
</evidence>
<dbReference type="PANTHER" id="PTHR43663:SF1">
    <property type="entry name" value="CHROMATE TRANSPORTER"/>
    <property type="match status" value="1"/>
</dbReference>
<reference evidence="8 9" key="1">
    <citation type="submission" date="2016-11" db="EMBL/GenBank/DDBJ databases">
        <authorList>
            <person name="Jaros S."/>
            <person name="Januszkiewicz K."/>
            <person name="Wedrychowicz H."/>
        </authorList>
    </citation>
    <scope>NUCLEOTIDE SEQUENCE [LARGE SCALE GENOMIC DNA]</scope>
    <source>
        <strain evidence="8 9">DSM 6191</strain>
    </source>
</reference>
<keyword evidence="4 7" id="KW-0812">Transmembrane</keyword>
<organism evidence="8 9">
    <name type="scientific">Clostridium intestinale DSM 6191</name>
    <dbReference type="NCBI Taxonomy" id="1121320"/>
    <lineage>
        <taxon>Bacteria</taxon>
        <taxon>Bacillati</taxon>
        <taxon>Bacillota</taxon>
        <taxon>Clostridia</taxon>
        <taxon>Eubacteriales</taxon>
        <taxon>Clostridiaceae</taxon>
        <taxon>Clostridium</taxon>
    </lineage>
</organism>
<protein>
    <submittedName>
        <fullName evidence="8">Chromate transporter</fullName>
    </submittedName>
</protein>
<dbReference type="GO" id="GO:0015109">
    <property type="term" value="F:chromate transmembrane transporter activity"/>
    <property type="evidence" value="ECO:0007669"/>
    <property type="project" value="InterPro"/>
</dbReference>
<evidence type="ECO:0000256" key="1">
    <source>
        <dbReference type="ARBA" id="ARBA00004651"/>
    </source>
</evidence>
<feature type="transmembrane region" description="Helical" evidence="7">
    <location>
        <begin position="73"/>
        <end position="97"/>
    </location>
</feature>
<dbReference type="EMBL" id="FQXU01000022">
    <property type="protein sequence ID" value="SHI84294.1"/>
    <property type="molecule type" value="Genomic_DNA"/>
</dbReference>
<feature type="transmembrane region" description="Helical" evidence="7">
    <location>
        <begin position="170"/>
        <end position="187"/>
    </location>
</feature>
<comment type="similarity">
    <text evidence="2">Belongs to the chromate ion transporter (CHR) (TC 2.A.51) family.</text>
</comment>
<gene>
    <name evidence="8" type="ORF">SAMN02745941_04435</name>
</gene>
<accession>A0A1M6EFQ0</accession>
<name>A0A1M6EFQ0_9CLOT</name>
<evidence type="ECO:0000313" key="9">
    <source>
        <dbReference type="Proteomes" id="UP000184241"/>
    </source>
</evidence>
<comment type="subcellular location">
    <subcellularLocation>
        <location evidence="1">Cell membrane</location>
        <topology evidence="1">Multi-pass membrane protein</topology>
    </subcellularLocation>
</comment>
<keyword evidence="6 7" id="KW-0472">Membrane</keyword>